<evidence type="ECO:0000313" key="6">
    <source>
        <dbReference type="EMBL" id="KFM76360.1"/>
    </source>
</evidence>
<dbReference type="InterPro" id="IPR000212">
    <property type="entry name" value="DNA_helicase_UvrD/REP"/>
</dbReference>
<dbReference type="Pfam" id="PF00580">
    <property type="entry name" value="UvrD-helicase"/>
    <property type="match status" value="1"/>
</dbReference>
<name>A0A087UG71_STEMI</name>
<evidence type="ECO:0000256" key="2">
    <source>
        <dbReference type="ARBA" id="ARBA00022801"/>
    </source>
</evidence>
<reference evidence="6 7" key="1">
    <citation type="submission" date="2013-11" db="EMBL/GenBank/DDBJ databases">
        <title>Genome sequencing of Stegodyphus mimosarum.</title>
        <authorList>
            <person name="Bechsgaard J."/>
        </authorList>
    </citation>
    <scope>NUCLEOTIDE SEQUENCE [LARGE SCALE GENOMIC DNA]</scope>
</reference>
<accession>A0A087UG71</accession>
<dbReference type="GO" id="GO:0043138">
    <property type="term" value="F:3'-5' DNA helicase activity"/>
    <property type="evidence" value="ECO:0007669"/>
    <property type="project" value="TreeGrafter"/>
</dbReference>
<sequence length="237" mass="26956">MSSAALEISGEHTPLVFEDIDFQYISLLDRERIIRDAIQIWKRMIDKDDKQCKVTHDVYLKLYQLTKPKLVGYHCIMVDEAQDCNSAMLDIVLTQSAPIILVGDPNQQIYGFRGATNALQNAPFSHTYYLTKSFRFGPEIAYIASCCLEYLRRYTKETLVGNTKPSYINGKVEGQYAVIARSNSELLDQVIRLCCTKQRRSFEPQEIHGAFAGGIQSYALDQILDILNLHGKAYAEK</sequence>
<evidence type="ECO:0000259" key="5">
    <source>
        <dbReference type="Pfam" id="PF00580"/>
    </source>
</evidence>
<dbReference type="AlphaFoldDB" id="A0A087UG71"/>
<dbReference type="GO" id="GO:0005524">
    <property type="term" value="F:ATP binding"/>
    <property type="evidence" value="ECO:0007669"/>
    <property type="project" value="UniProtKB-KW"/>
</dbReference>
<dbReference type="GO" id="GO:0016787">
    <property type="term" value="F:hydrolase activity"/>
    <property type="evidence" value="ECO:0007669"/>
    <property type="project" value="UniProtKB-KW"/>
</dbReference>
<evidence type="ECO:0000256" key="4">
    <source>
        <dbReference type="ARBA" id="ARBA00022840"/>
    </source>
</evidence>
<dbReference type="SUPFAM" id="SSF52540">
    <property type="entry name" value="P-loop containing nucleoside triphosphate hydrolases"/>
    <property type="match status" value="1"/>
</dbReference>
<dbReference type="InterPro" id="IPR027417">
    <property type="entry name" value="P-loop_NTPase"/>
</dbReference>
<keyword evidence="3" id="KW-0347">Helicase</keyword>
<dbReference type="Proteomes" id="UP000054359">
    <property type="component" value="Unassembled WGS sequence"/>
</dbReference>
<feature type="domain" description="UvrD-like helicase ATP-binding" evidence="5">
    <location>
        <begin position="72"/>
        <end position="117"/>
    </location>
</feature>
<protein>
    <submittedName>
        <fullName evidence="6">F-box only protein 18</fullName>
    </submittedName>
</protein>
<dbReference type="InterPro" id="IPR014016">
    <property type="entry name" value="UvrD-like_ATP-bd"/>
</dbReference>
<evidence type="ECO:0000256" key="1">
    <source>
        <dbReference type="ARBA" id="ARBA00022741"/>
    </source>
</evidence>
<dbReference type="STRING" id="407821.A0A087UG71"/>
<proteinExistence type="predicted"/>
<feature type="non-terminal residue" evidence="6">
    <location>
        <position position="237"/>
    </location>
</feature>
<gene>
    <name evidence="6" type="ORF">X975_13781</name>
</gene>
<dbReference type="EMBL" id="KK119668">
    <property type="protein sequence ID" value="KFM76360.1"/>
    <property type="molecule type" value="Genomic_DNA"/>
</dbReference>
<dbReference type="GO" id="GO:0005634">
    <property type="term" value="C:nucleus"/>
    <property type="evidence" value="ECO:0007669"/>
    <property type="project" value="TreeGrafter"/>
</dbReference>
<keyword evidence="4" id="KW-0067">ATP-binding</keyword>
<dbReference type="GO" id="GO:0031297">
    <property type="term" value="P:replication fork processing"/>
    <property type="evidence" value="ECO:0007669"/>
    <property type="project" value="TreeGrafter"/>
</dbReference>
<keyword evidence="1" id="KW-0547">Nucleotide-binding</keyword>
<keyword evidence="7" id="KW-1185">Reference proteome</keyword>
<dbReference type="GO" id="GO:0003677">
    <property type="term" value="F:DNA binding"/>
    <property type="evidence" value="ECO:0007669"/>
    <property type="project" value="InterPro"/>
</dbReference>
<dbReference type="GO" id="GO:0000724">
    <property type="term" value="P:double-strand break repair via homologous recombination"/>
    <property type="evidence" value="ECO:0007669"/>
    <property type="project" value="TreeGrafter"/>
</dbReference>
<keyword evidence="2" id="KW-0378">Hydrolase</keyword>
<dbReference type="OrthoDB" id="6340454at2759"/>
<dbReference type="PANTHER" id="PTHR11070">
    <property type="entry name" value="UVRD / RECB / PCRA DNA HELICASE FAMILY MEMBER"/>
    <property type="match status" value="1"/>
</dbReference>
<evidence type="ECO:0000313" key="7">
    <source>
        <dbReference type="Proteomes" id="UP000054359"/>
    </source>
</evidence>
<dbReference type="Gene3D" id="3.40.50.300">
    <property type="entry name" value="P-loop containing nucleotide triphosphate hydrolases"/>
    <property type="match status" value="1"/>
</dbReference>
<evidence type="ECO:0000256" key="3">
    <source>
        <dbReference type="ARBA" id="ARBA00022806"/>
    </source>
</evidence>
<organism evidence="6 7">
    <name type="scientific">Stegodyphus mimosarum</name>
    <name type="common">African social velvet spider</name>
    <dbReference type="NCBI Taxonomy" id="407821"/>
    <lineage>
        <taxon>Eukaryota</taxon>
        <taxon>Metazoa</taxon>
        <taxon>Ecdysozoa</taxon>
        <taxon>Arthropoda</taxon>
        <taxon>Chelicerata</taxon>
        <taxon>Arachnida</taxon>
        <taxon>Araneae</taxon>
        <taxon>Araneomorphae</taxon>
        <taxon>Entelegynae</taxon>
        <taxon>Eresoidea</taxon>
        <taxon>Eresidae</taxon>
        <taxon>Stegodyphus</taxon>
    </lineage>
</organism>
<dbReference type="PANTHER" id="PTHR11070:SF30">
    <property type="entry name" value="F-BOX DNA HELICASE 1"/>
    <property type="match status" value="1"/>
</dbReference>